<evidence type="ECO:0000313" key="12">
    <source>
        <dbReference type="EMBL" id="KKW67796.1"/>
    </source>
</evidence>
<evidence type="ECO:0000256" key="9">
    <source>
        <dbReference type="ARBA" id="ARBA00023136"/>
    </source>
</evidence>
<proteinExistence type="inferred from homology"/>
<keyword evidence="8" id="KW-1133">Transmembrane helix</keyword>
<feature type="domain" description="GspL periplasmic" evidence="11">
    <location>
        <begin position="270"/>
        <end position="389"/>
    </location>
</feature>
<dbReference type="GO" id="GO:0005886">
    <property type="term" value="C:plasma membrane"/>
    <property type="evidence" value="ECO:0007669"/>
    <property type="project" value="UniProtKB-SubCell"/>
</dbReference>
<dbReference type="InterPro" id="IPR043129">
    <property type="entry name" value="ATPase_NBD"/>
</dbReference>
<keyword evidence="6" id="KW-0812">Transmembrane</keyword>
<dbReference type="SUPFAM" id="SSF53067">
    <property type="entry name" value="Actin-like ATPase domain"/>
    <property type="match status" value="1"/>
</dbReference>
<dbReference type="Gene3D" id="3.30.420.380">
    <property type="match status" value="1"/>
</dbReference>
<comment type="subcellular location">
    <subcellularLocation>
        <location evidence="1">Cell inner membrane</location>
        <topology evidence="1">Single-pass membrane protein</topology>
    </subcellularLocation>
</comment>
<dbReference type="InterPro" id="IPR025691">
    <property type="entry name" value="GspL_pp_dom"/>
</dbReference>
<dbReference type="Proteomes" id="UP000050580">
    <property type="component" value="Unassembled WGS sequence"/>
</dbReference>
<dbReference type="Pfam" id="PF12693">
    <property type="entry name" value="GspL_C"/>
    <property type="match status" value="1"/>
</dbReference>
<evidence type="ECO:0000256" key="6">
    <source>
        <dbReference type="ARBA" id="ARBA00022692"/>
    </source>
</evidence>
<dbReference type="GO" id="GO:0015627">
    <property type="term" value="C:type II protein secretion system complex"/>
    <property type="evidence" value="ECO:0007669"/>
    <property type="project" value="InterPro"/>
</dbReference>
<dbReference type="InterPro" id="IPR024230">
    <property type="entry name" value="GspL_cyto_dom"/>
</dbReference>
<comment type="caution">
    <text evidence="12">The sequence shown here is derived from an EMBL/GenBank/DDBJ whole genome shotgun (WGS) entry which is preliminary data.</text>
</comment>
<evidence type="ECO:0000313" key="13">
    <source>
        <dbReference type="Proteomes" id="UP000050580"/>
    </source>
</evidence>
<gene>
    <name evidence="12" type="ORF">AAV94_09245</name>
</gene>
<dbReference type="STRING" id="1610491.AAV94_09245"/>
<accession>A0A0U1PZ93</accession>
<name>A0A0U1PZ93_9BURK</name>
<evidence type="ECO:0000256" key="3">
    <source>
        <dbReference type="ARBA" id="ARBA00022448"/>
    </source>
</evidence>
<feature type="domain" description="GspL cytoplasmic actin-ATPase-like" evidence="10">
    <location>
        <begin position="19"/>
        <end position="141"/>
    </location>
</feature>
<sequence>MSALILEAPLPFAPTPASWAFALTHDGETVAESGQAAPALLPRTERGTQTVLVIPAPALSWHRVPLPQVSLRDRARLRAVLAGLLEDQLLDDPAQLHFALAPDARAGAPAWVAVCRADWLKAQLQQLQDADIAVHRIVPAFAPARASAPAEGADGCVLHAIGSEDAPWLVATGAAMQGGVLCVPLVPAAAALQAVTQTPASQPVHAEPAVYQLAHNLLKRPVQLLAQAQRLLQASATDWSLAQFQFANSGRDRLAQGAAAGLQTVWRAPQWRWARWGVAVLVIGNLAGLNVWAWQARADLAQERSRITQIFRATFPQVPVVVDAPLQMRQELQRLQRLSGALTPGAFAVLASAVHGLPDGQVPRTISYEAQQLVLGGLDATAAPIAQWQAALAERGFASFWSEDGRLHIAPVPERAP</sequence>
<evidence type="ECO:0000256" key="8">
    <source>
        <dbReference type="ARBA" id="ARBA00022989"/>
    </source>
</evidence>
<evidence type="ECO:0000256" key="5">
    <source>
        <dbReference type="ARBA" id="ARBA00022519"/>
    </source>
</evidence>
<evidence type="ECO:0000259" key="10">
    <source>
        <dbReference type="Pfam" id="PF05134"/>
    </source>
</evidence>
<keyword evidence="13" id="KW-1185">Reference proteome</keyword>
<reference evidence="12 13" key="1">
    <citation type="submission" date="2015-05" db="EMBL/GenBank/DDBJ databases">
        <title>Draft genome sequence of Lampropedia sp. CT6, isolated from the microbial mat of a hot water spring, located at Manikaran, India.</title>
        <authorList>
            <person name="Tripathi C."/>
            <person name="Rani P."/>
            <person name="Mahato N.K."/>
            <person name="Lal R."/>
        </authorList>
    </citation>
    <scope>NUCLEOTIDE SEQUENCE [LARGE SCALE GENOMIC DNA]</scope>
    <source>
        <strain evidence="12 13">CT6</strain>
    </source>
</reference>
<protein>
    <recommendedName>
        <fullName evidence="14">General secretion pathway protein GspL</fullName>
    </recommendedName>
</protein>
<dbReference type="AlphaFoldDB" id="A0A0U1PZ93"/>
<comment type="similarity">
    <text evidence="2">Belongs to the GSP L family.</text>
</comment>
<evidence type="ECO:0000256" key="2">
    <source>
        <dbReference type="ARBA" id="ARBA00005318"/>
    </source>
</evidence>
<dbReference type="GO" id="GO:0009276">
    <property type="term" value="C:Gram-negative-bacterium-type cell wall"/>
    <property type="evidence" value="ECO:0007669"/>
    <property type="project" value="InterPro"/>
</dbReference>
<dbReference type="EMBL" id="LBNQ01000025">
    <property type="protein sequence ID" value="KKW67796.1"/>
    <property type="molecule type" value="Genomic_DNA"/>
</dbReference>
<organism evidence="12 13">
    <name type="scientific">Lampropedia cohaerens</name>
    <dbReference type="NCBI Taxonomy" id="1610491"/>
    <lineage>
        <taxon>Bacteria</taxon>
        <taxon>Pseudomonadati</taxon>
        <taxon>Pseudomonadota</taxon>
        <taxon>Betaproteobacteria</taxon>
        <taxon>Burkholderiales</taxon>
        <taxon>Comamonadaceae</taxon>
        <taxon>Lampropedia</taxon>
    </lineage>
</organism>
<dbReference type="NCBIfam" id="TIGR01709">
    <property type="entry name" value="typeII_sec_gspL"/>
    <property type="match status" value="1"/>
</dbReference>
<evidence type="ECO:0000256" key="1">
    <source>
        <dbReference type="ARBA" id="ARBA00004377"/>
    </source>
</evidence>
<keyword evidence="4" id="KW-1003">Cell membrane</keyword>
<keyword evidence="7" id="KW-0653">Protein transport</keyword>
<dbReference type="Pfam" id="PF05134">
    <property type="entry name" value="T2SSL"/>
    <property type="match status" value="1"/>
</dbReference>
<dbReference type="InterPro" id="IPR007812">
    <property type="entry name" value="T2SS_protein-GspL"/>
</dbReference>
<evidence type="ECO:0008006" key="14">
    <source>
        <dbReference type="Google" id="ProtNLM"/>
    </source>
</evidence>
<dbReference type="GO" id="GO:0015628">
    <property type="term" value="P:protein secretion by the type II secretion system"/>
    <property type="evidence" value="ECO:0007669"/>
    <property type="project" value="InterPro"/>
</dbReference>
<evidence type="ECO:0000259" key="11">
    <source>
        <dbReference type="Pfam" id="PF12693"/>
    </source>
</evidence>
<evidence type="ECO:0000256" key="7">
    <source>
        <dbReference type="ARBA" id="ARBA00022927"/>
    </source>
</evidence>
<keyword evidence="5" id="KW-0997">Cell inner membrane</keyword>
<dbReference type="RefSeq" id="WP_046742017.1">
    <property type="nucleotide sequence ID" value="NZ_LBNQ01000025.1"/>
</dbReference>
<keyword evidence="3" id="KW-0813">Transport</keyword>
<evidence type="ECO:0000256" key="4">
    <source>
        <dbReference type="ARBA" id="ARBA00022475"/>
    </source>
</evidence>
<keyword evidence="9" id="KW-0472">Membrane</keyword>